<sequence length="84" mass="8757">MTSVAPASTDTSIPFIKAKSADIGKLMSIGTEATDIQSPSLATPSTQTPTTPTRKTFVSAKPRLIETAKSADIGKLMAIGDEDF</sequence>
<dbReference type="Proteomes" id="UP001212841">
    <property type="component" value="Unassembled WGS sequence"/>
</dbReference>
<feature type="region of interest" description="Disordered" evidence="1">
    <location>
        <begin position="35"/>
        <end position="54"/>
    </location>
</feature>
<evidence type="ECO:0000313" key="2">
    <source>
        <dbReference type="EMBL" id="KAJ3039799.1"/>
    </source>
</evidence>
<evidence type="ECO:0000256" key="1">
    <source>
        <dbReference type="SAM" id="MobiDB-lite"/>
    </source>
</evidence>
<proteinExistence type="predicted"/>
<gene>
    <name evidence="2" type="ORF">HK097_002731</name>
</gene>
<keyword evidence="3" id="KW-1185">Reference proteome</keyword>
<accession>A0AAD5S5N0</accession>
<name>A0AAD5S5N0_9FUNG</name>
<evidence type="ECO:0000313" key="3">
    <source>
        <dbReference type="Proteomes" id="UP001212841"/>
    </source>
</evidence>
<dbReference type="AlphaFoldDB" id="A0AAD5S5N0"/>
<feature type="compositionally biased region" description="Low complexity" evidence="1">
    <location>
        <begin position="38"/>
        <end position="54"/>
    </location>
</feature>
<protein>
    <submittedName>
        <fullName evidence="2">Uncharacterized protein</fullName>
    </submittedName>
</protein>
<reference evidence="2" key="1">
    <citation type="submission" date="2020-05" db="EMBL/GenBank/DDBJ databases">
        <title>Phylogenomic resolution of chytrid fungi.</title>
        <authorList>
            <person name="Stajich J.E."/>
            <person name="Amses K."/>
            <person name="Simmons R."/>
            <person name="Seto K."/>
            <person name="Myers J."/>
            <person name="Bonds A."/>
            <person name="Quandt C.A."/>
            <person name="Barry K."/>
            <person name="Liu P."/>
            <person name="Grigoriev I."/>
            <person name="Longcore J.E."/>
            <person name="James T.Y."/>
        </authorList>
    </citation>
    <scope>NUCLEOTIDE SEQUENCE</scope>
    <source>
        <strain evidence="2">JEL0318</strain>
    </source>
</reference>
<organism evidence="2 3">
    <name type="scientific">Rhizophlyctis rosea</name>
    <dbReference type="NCBI Taxonomy" id="64517"/>
    <lineage>
        <taxon>Eukaryota</taxon>
        <taxon>Fungi</taxon>
        <taxon>Fungi incertae sedis</taxon>
        <taxon>Chytridiomycota</taxon>
        <taxon>Chytridiomycota incertae sedis</taxon>
        <taxon>Chytridiomycetes</taxon>
        <taxon>Rhizophlyctidales</taxon>
        <taxon>Rhizophlyctidaceae</taxon>
        <taxon>Rhizophlyctis</taxon>
    </lineage>
</organism>
<feature type="non-terminal residue" evidence="2">
    <location>
        <position position="84"/>
    </location>
</feature>
<comment type="caution">
    <text evidence="2">The sequence shown here is derived from an EMBL/GenBank/DDBJ whole genome shotgun (WGS) entry which is preliminary data.</text>
</comment>
<dbReference type="EMBL" id="JADGJD010001604">
    <property type="protein sequence ID" value="KAJ3039799.1"/>
    <property type="molecule type" value="Genomic_DNA"/>
</dbReference>